<sequence length="372" mass="41641">MNLESKVATTSSNKPGRNIIFESTFPAQNFEKEANSPFEDGYSISKEESYLASYIASGADENSPLHERYVELQDRRERFSQMQRERNQRNGADAIVSNQEARTIDDLGGLVDDGVDQMTIHTLEAHRMFMGRSREPGGQSAPIIGGKRVAAALRNLWLLTVNDNPYADWALVRHEHAVNQVLDHLRAEISKAEALRQSQKQRGLSFAVLASSSPIALNLGFRSPYGYSISMLIAEYDYFVRIQKTLQRKNMQSDEEARKALSVVSRGILGIFYGTARFDRWLNQPQIRELSRLDWVSEDKDAAGRVDFAQQTFGPVPSAIYTGEIAPSHSRRRYSLTEAERELLQRVGSKLQEAEDLAASAGADALSHQTAA</sequence>
<comment type="caution">
    <text evidence="1">The sequence shown here is derived from an EMBL/GenBank/DDBJ whole genome shotgun (WGS) entry which is preliminary data.</text>
</comment>
<proteinExistence type="predicted"/>
<accession>A0A6A1R0R7</accession>
<dbReference type="AlphaFoldDB" id="A0A6A1R0R7"/>
<dbReference type="NCBIfam" id="TIGR03761">
    <property type="entry name" value="ICE_PFL4669"/>
    <property type="match status" value="1"/>
</dbReference>
<dbReference type="InterPro" id="IPR014996">
    <property type="entry name" value="AcaB"/>
</dbReference>
<name>A0A6A1R0R7_9BURK</name>
<dbReference type="Pfam" id="PF08900">
    <property type="entry name" value="AcaB"/>
    <property type="match status" value="1"/>
</dbReference>
<organism evidence="1">
    <name type="scientific">Comamonas kerstersii</name>
    <dbReference type="NCBI Taxonomy" id="225992"/>
    <lineage>
        <taxon>Bacteria</taxon>
        <taxon>Pseudomonadati</taxon>
        <taxon>Pseudomonadota</taxon>
        <taxon>Betaproteobacteria</taxon>
        <taxon>Burkholderiales</taxon>
        <taxon>Comamonadaceae</taxon>
        <taxon>Comamonas</taxon>
    </lineage>
</organism>
<dbReference type="EMBL" id="VZOT01000009">
    <property type="protein sequence ID" value="KAB0585885.1"/>
    <property type="molecule type" value="Genomic_DNA"/>
</dbReference>
<gene>
    <name evidence="1" type="ORF">F7P80_12185</name>
</gene>
<evidence type="ECO:0000313" key="1">
    <source>
        <dbReference type="EMBL" id="KAB0585885.1"/>
    </source>
</evidence>
<protein>
    <submittedName>
        <fullName evidence="1">TIGR03761 family integrating conjugative element protein</fullName>
    </submittedName>
</protein>
<reference evidence="1" key="1">
    <citation type="submission" date="2019-09" db="EMBL/GenBank/DDBJ databases">
        <title>Draft genome sequences of 48 bacterial type strains from the CCUG.</title>
        <authorList>
            <person name="Tunovic T."/>
            <person name="Pineiro-Iglesias B."/>
            <person name="Unosson C."/>
            <person name="Inganas E."/>
            <person name="Ohlen M."/>
            <person name="Cardew S."/>
            <person name="Jensie-Markopoulos S."/>
            <person name="Salva-Serra F."/>
            <person name="Jaen-Luchoro D."/>
            <person name="Karlsson R."/>
            <person name="Svensson-Stadler L."/>
            <person name="Chun J."/>
            <person name="Moore E."/>
        </authorList>
    </citation>
    <scope>NUCLEOTIDE SEQUENCE</scope>
    <source>
        <strain evidence="1">CCUG 15333</strain>
    </source>
</reference>